<dbReference type="AlphaFoldDB" id="A0AB36TJK8"/>
<comment type="caution">
    <text evidence="1">The sequence shown here is derived from an EMBL/GenBank/DDBJ whole genome shotgun (WGS) entry which is preliminary data.</text>
</comment>
<dbReference type="Proteomes" id="UP000223596">
    <property type="component" value="Unassembled WGS sequence"/>
</dbReference>
<evidence type="ECO:0008006" key="3">
    <source>
        <dbReference type="Google" id="ProtNLM"/>
    </source>
</evidence>
<organism evidence="1 2">
    <name type="scientific">Acetivibrio thermocellus AD2</name>
    <dbReference type="NCBI Taxonomy" id="1138384"/>
    <lineage>
        <taxon>Bacteria</taxon>
        <taxon>Bacillati</taxon>
        <taxon>Bacillota</taxon>
        <taxon>Clostridia</taxon>
        <taxon>Eubacteriales</taxon>
        <taxon>Oscillospiraceae</taxon>
        <taxon>Acetivibrio</taxon>
    </lineage>
</organism>
<evidence type="ECO:0000313" key="2">
    <source>
        <dbReference type="Proteomes" id="UP000223596"/>
    </source>
</evidence>
<dbReference type="RefSeq" id="WP_003519498.1">
    <property type="nucleotide sequence ID" value="NZ_CP013828.1"/>
</dbReference>
<sequence>MLNGVVDKNKEIARLYDKNGDYVGNAYVHTKIKDGVKCIIVESDGRTNPAEYVTSIFEFLKPILSSDKNVSVYLDLANFYGINNKSWLYEWIFKINNDNQLVETGFIRIDKWSKISNKTAYTILQDYLFNKFSHKFYH</sequence>
<name>A0AB36TJK8_ACETH</name>
<proteinExistence type="predicted"/>
<evidence type="ECO:0000313" key="1">
    <source>
        <dbReference type="EMBL" id="PFH03953.1"/>
    </source>
</evidence>
<gene>
    <name evidence="1" type="ORF">M972_112772</name>
</gene>
<protein>
    <recommendedName>
        <fullName evidence="3">Transposase</fullName>
    </recommendedName>
</protein>
<dbReference type="EMBL" id="PDBW01000001">
    <property type="protein sequence ID" value="PFH03953.1"/>
    <property type="molecule type" value="Genomic_DNA"/>
</dbReference>
<accession>A0AB36TJK8</accession>
<reference evidence="1 2" key="1">
    <citation type="submission" date="2017-09" db="EMBL/GenBank/DDBJ databases">
        <title>Evaluation of Pacific Biosciences Sequencing Technology to Finishing C. thermocellum Genome Sequences.</title>
        <authorList>
            <person name="Brown S."/>
        </authorList>
    </citation>
    <scope>NUCLEOTIDE SEQUENCE [LARGE SCALE GENOMIC DNA]</scope>
    <source>
        <strain evidence="1 2">AD2</strain>
    </source>
</reference>